<feature type="compositionally biased region" description="Basic and acidic residues" evidence="1">
    <location>
        <begin position="99"/>
        <end position="126"/>
    </location>
</feature>
<gene>
    <name evidence="2" type="ORF">EC973_001241</name>
</gene>
<feature type="compositionally biased region" description="Basic residues" evidence="1">
    <location>
        <begin position="81"/>
        <end position="98"/>
    </location>
</feature>
<protein>
    <submittedName>
        <fullName evidence="2">Uncharacterized protein</fullName>
    </submittedName>
</protein>
<dbReference type="AlphaFoldDB" id="A0A8H7BJY5"/>
<feature type="compositionally biased region" description="Low complexity" evidence="1">
    <location>
        <begin position="52"/>
        <end position="63"/>
    </location>
</feature>
<feature type="region of interest" description="Disordered" evidence="1">
    <location>
        <begin position="149"/>
        <end position="168"/>
    </location>
</feature>
<sequence>MSQVKTTTESQDSKLEERFNNRVLTRRVSRSTQSGSPVMTIREQLSQENAEEPGSSSSSEPSGQVTTRSQSIESSEATEPKKRRRKRVPGPTRKKTKPRGPEDTERETRKTTQRMSKEAREAKKAEREVIVKERLAELDELEKAVKEGSHPEYHKLTQGIEEKRSRREKTLKTRMKLVENNIKNAVEAQKKAAYDQFHISTPTINDAASAAED</sequence>
<keyword evidence="3" id="KW-1185">Reference proteome</keyword>
<reference evidence="2" key="1">
    <citation type="submission" date="2020-01" db="EMBL/GenBank/DDBJ databases">
        <title>Genome Sequencing of Three Apophysomyces-Like Fungal Strains Confirms a Novel Fungal Genus in the Mucoromycota with divergent Burkholderia-like Endosymbiotic Bacteria.</title>
        <authorList>
            <person name="Stajich J.E."/>
            <person name="Macias A.M."/>
            <person name="Carter-House D."/>
            <person name="Lovett B."/>
            <person name="Kasson L.R."/>
            <person name="Berry K."/>
            <person name="Grigoriev I."/>
            <person name="Chang Y."/>
            <person name="Spatafora J."/>
            <person name="Kasson M.T."/>
        </authorList>
    </citation>
    <scope>NUCLEOTIDE SEQUENCE</scope>
    <source>
        <strain evidence="2">NRRL A-21654</strain>
    </source>
</reference>
<accession>A0A8H7BJY5</accession>
<dbReference type="Proteomes" id="UP000605846">
    <property type="component" value="Unassembled WGS sequence"/>
</dbReference>
<name>A0A8H7BJY5_9FUNG</name>
<dbReference type="EMBL" id="JABAYA010000127">
    <property type="protein sequence ID" value="KAF7724169.1"/>
    <property type="molecule type" value="Genomic_DNA"/>
</dbReference>
<feature type="compositionally biased region" description="Polar residues" evidence="1">
    <location>
        <begin position="64"/>
        <end position="77"/>
    </location>
</feature>
<evidence type="ECO:0000313" key="3">
    <source>
        <dbReference type="Proteomes" id="UP000605846"/>
    </source>
</evidence>
<dbReference type="OrthoDB" id="2442703at2759"/>
<feature type="region of interest" description="Disordered" evidence="1">
    <location>
        <begin position="1"/>
        <end position="126"/>
    </location>
</feature>
<comment type="caution">
    <text evidence="2">The sequence shown here is derived from an EMBL/GenBank/DDBJ whole genome shotgun (WGS) entry which is preliminary data.</text>
</comment>
<feature type="compositionally biased region" description="Basic and acidic residues" evidence="1">
    <location>
        <begin position="11"/>
        <end position="20"/>
    </location>
</feature>
<evidence type="ECO:0000313" key="2">
    <source>
        <dbReference type="EMBL" id="KAF7724169.1"/>
    </source>
</evidence>
<organism evidence="2 3">
    <name type="scientific">Apophysomyces ossiformis</name>
    <dbReference type="NCBI Taxonomy" id="679940"/>
    <lineage>
        <taxon>Eukaryota</taxon>
        <taxon>Fungi</taxon>
        <taxon>Fungi incertae sedis</taxon>
        <taxon>Mucoromycota</taxon>
        <taxon>Mucoromycotina</taxon>
        <taxon>Mucoromycetes</taxon>
        <taxon>Mucorales</taxon>
        <taxon>Mucorineae</taxon>
        <taxon>Mucoraceae</taxon>
        <taxon>Apophysomyces</taxon>
    </lineage>
</organism>
<proteinExistence type="predicted"/>
<feature type="compositionally biased region" description="Polar residues" evidence="1">
    <location>
        <begin position="30"/>
        <end position="48"/>
    </location>
</feature>
<evidence type="ECO:0000256" key="1">
    <source>
        <dbReference type="SAM" id="MobiDB-lite"/>
    </source>
</evidence>
<feature type="compositionally biased region" description="Polar residues" evidence="1">
    <location>
        <begin position="1"/>
        <end position="10"/>
    </location>
</feature>